<feature type="compositionally biased region" description="Polar residues" evidence="4">
    <location>
        <begin position="163"/>
        <end position="172"/>
    </location>
</feature>
<organism evidence="5 6">
    <name type="scientific">Parthenolecanium corni</name>
    <dbReference type="NCBI Taxonomy" id="536013"/>
    <lineage>
        <taxon>Eukaryota</taxon>
        <taxon>Metazoa</taxon>
        <taxon>Ecdysozoa</taxon>
        <taxon>Arthropoda</taxon>
        <taxon>Hexapoda</taxon>
        <taxon>Insecta</taxon>
        <taxon>Pterygota</taxon>
        <taxon>Neoptera</taxon>
        <taxon>Paraneoptera</taxon>
        <taxon>Hemiptera</taxon>
        <taxon>Sternorrhyncha</taxon>
        <taxon>Coccoidea</taxon>
        <taxon>Coccidae</taxon>
        <taxon>Parthenolecanium</taxon>
    </lineage>
</organism>
<sequence length="685" mass="79450">MKKSLKFDDEPRRKRRRKKSLNKNEKMRNIIIDIEKEIEEQLDAKTEDNDFTTSNVKGILKELIMDEDMKEMVRQTLHPGDRADCYEPKLTRAKVRKLLEEKPDLKIPILWPIPQNSTNFVSECLSLINENYTENSSEDEEYKPDADEIDYVDYLFEEKTSSHDISSTSGNFNPEMDSMSSDSSSHSIKVEENIGQRTRSKLPLTETRLEDIEQTFNPPDITTDMYDFEIDNEDYLNFLRTYECGISELADMDDDPDDDPEYRVPADAETVDREELRQDESTEVSSVEVWNLIEEFIVCNDSMKTFSDRRKSTETNSGNAEIHNDDSNSSLPVKLETEEVESNPSPHQNSAVLNQIIEPASPVKSDIISLEEKVLTESSNSISSQNEDIKSPAKPNILLNAHQIIVSPERPRALSPLKMSEQSGPVLSKQQRLLFEQQLRQHVQLTTMHFLQCYKHPTLYKLASEMKNLLTYLQLLTESNKKSAYNASNLDDSLKLISSWEQVMVNVPDPETNFFAKQKGPARNKRHFSPDFMKMVCKSNVFLYPLLLPEKPFSGYIETIRRKELTKSEEWLLAVGLQQFYEYVENINQQSDSNTNTTHEALKLTIHYLLPNYTPSFLLHIIKKKENDDPDSSSIKYYLEHKKAPPLKHFVVPVSPFPLFKQPYDLLPKIWQDYISRNFVVLRRR</sequence>
<keyword evidence="3" id="KW-0539">Nucleus</keyword>
<comment type="caution">
    <text evidence="5">The sequence shown here is derived from an EMBL/GenBank/DDBJ whole genome shotgun (WGS) entry which is preliminary data.</text>
</comment>
<dbReference type="GO" id="GO:0003712">
    <property type="term" value="F:transcription coregulator activity"/>
    <property type="evidence" value="ECO:0007669"/>
    <property type="project" value="TreeGrafter"/>
</dbReference>
<name>A0AAN9Y4A8_9HEMI</name>
<feature type="compositionally biased region" description="Basic and acidic residues" evidence="4">
    <location>
        <begin position="1"/>
        <end position="12"/>
    </location>
</feature>
<dbReference type="InterPro" id="IPR052435">
    <property type="entry name" value="YY1-Transcr_Regul"/>
</dbReference>
<dbReference type="Proteomes" id="UP001367676">
    <property type="component" value="Unassembled WGS sequence"/>
</dbReference>
<dbReference type="GO" id="GO:0005634">
    <property type="term" value="C:nucleus"/>
    <property type="evidence" value="ECO:0007669"/>
    <property type="project" value="TreeGrafter"/>
</dbReference>
<evidence type="ECO:0000313" key="5">
    <source>
        <dbReference type="EMBL" id="KAK7586010.1"/>
    </source>
</evidence>
<feature type="region of interest" description="Disordered" evidence="4">
    <location>
        <begin position="249"/>
        <end position="282"/>
    </location>
</feature>
<accession>A0AAN9Y4A8</accession>
<protein>
    <recommendedName>
        <fullName evidence="7">GON-4-like protein</fullName>
    </recommendedName>
</protein>
<dbReference type="PANTHER" id="PTHR16088">
    <property type="entry name" value="YY1 ASSOCIATED PROTEIN-RELATED"/>
    <property type="match status" value="1"/>
</dbReference>
<dbReference type="PANTHER" id="PTHR16088:SF3">
    <property type="entry name" value="GON-4-LIKE PROTEIN"/>
    <property type="match status" value="1"/>
</dbReference>
<feature type="region of interest" description="Disordered" evidence="4">
    <location>
        <begin position="163"/>
        <end position="183"/>
    </location>
</feature>
<keyword evidence="2" id="KW-0804">Transcription</keyword>
<evidence type="ECO:0000313" key="6">
    <source>
        <dbReference type="Proteomes" id="UP001367676"/>
    </source>
</evidence>
<evidence type="ECO:0000256" key="3">
    <source>
        <dbReference type="ARBA" id="ARBA00023242"/>
    </source>
</evidence>
<dbReference type="GO" id="GO:0006355">
    <property type="term" value="P:regulation of DNA-templated transcription"/>
    <property type="evidence" value="ECO:0007669"/>
    <property type="project" value="TreeGrafter"/>
</dbReference>
<dbReference type="EMBL" id="JBBCAQ010000027">
    <property type="protein sequence ID" value="KAK7586010.1"/>
    <property type="molecule type" value="Genomic_DNA"/>
</dbReference>
<feature type="region of interest" description="Disordered" evidence="4">
    <location>
        <begin position="1"/>
        <end position="23"/>
    </location>
</feature>
<feature type="region of interest" description="Disordered" evidence="4">
    <location>
        <begin position="309"/>
        <end position="348"/>
    </location>
</feature>
<keyword evidence="6" id="KW-1185">Reference proteome</keyword>
<keyword evidence="1" id="KW-0805">Transcription regulation</keyword>
<evidence type="ECO:0008006" key="7">
    <source>
        <dbReference type="Google" id="ProtNLM"/>
    </source>
</evidence>
<proteinExistence type="predicted"/>
<gene>
    <name evidence="5" type="ORF">V9T40_003886</name>
</gene>
<evidence type="ECO:0000256" key="4">
    <source>
        <dbReference type="SAM" id="MobiDB-lite"/>
    </source>
</evidence>
<reference evidence="5 6" key="1">
    <citation type="submission" date="2024-03" db="EMBL/GenBank/DDBJ databases">
        <title>Adaptation during the transition from Ophiocordyceps entomopathogen to insect associate is accompanied by gene loss and intensified selection.</title>
        <authorList>
            <person name="Ward C.M."/>
            <person name="Onetto C.A."/>
            <person name="Borneman A.R."/>
        </authorList>
    </citation>
    <scope>NUCLEOTIDE SEQUENCE [LARGE SCALE GENOMIC DNA]</scope>
    <source>
        <strain evidence="5">AWRI1</strain>
        <tissue evidence="5">Single Adult Female</tissue>
    </source>
</reference>
<evidence type="ECO:0000256" key="2">
    <source>
        <dbReference type="ARBA" id="ARBA00023163"/>
    </source>
</evidence>
<evidence type="ECO:0000256" key="1">
    <source>
        <dbReference type="ARBA" id="ARBA00023015"/>
    </source>
</evidence>
<feature type="compositionally biased region" description="Basic and acidic residues" evidence="4">
    <location>
        <begin position="261"/>
        <end position="280"/>
    </location>
</feature>
<dbReference type="AlphaFoldDB" id="A0AAN9Y4A8"/>
<feature type="compositionally biased region" description="Acidic residues" evidence="4">
    <location>
        <begin position="250"/>
        <end position="260"/>
    </location>
</feature>